<protein>
    <submittedName>
        <fullName evidence="2">Uncharacterized protein</fullName>
    </submittedName>
</protein>
<proteinExistence type="predicted"/>
<keyword evidence="1" id="KW-1185">Reference proteome</keyword>
<dbReference type="Proteomes" id="UP000095283">
    <property type="component" value="Unplaced"/>
</dbReference>
<evidence type="ECO:0000313" key="2">
    <source>
        <dbReference type="WBParaSite" id="Hba_10637"/>
    </source>
</evidence>
<dbReference type="AlphaFoldDB" id="A0A1I7WZM4"/>
<dbReference type="WBParaSite" id="Hba_10637">
    <property type="protein sequence ID" value="Hba_10637"/>
    <property type="gene ID" value="Hba_10637"/>
</dbReference>
<reference evidence="2" key="1">
    <citation type="submission" date="2016-11" db="UniProtKB">
        <authorList>
            <consortium name="WormBaseParasite"/>
        </authorList>
    </citation>
    <scope>IDENTIFICATION</scope>
</reference>
<evidence type="ECO:0000313" key="1">
    <source>
        <dbReference type="Proteomes" id="UP000095283"/>
    </source>
</evidence>
<sequence>MRFFYFNLQTSNSHLLCSESFVAYAFSNKICLIRMGFTKKQLKRILYYVERESHITITIKLLSEIYNGLLLKIIPHYLLFPIYFYQLSSSSYLCFSNNLKRVLMCFNRIMTQIFCAKNSAGIRDGISQFPSTDSCRSFHFSLTHQSGEFIAPESVSTYTDDGFSLYKCSEDKNRMQCSLIL</sequence>
<accession>A0A1I7WZM4</accession>
<organism evidence="1 2">
    <name type="scientific">Heterorhabditis bacteriophora</name>
    <name type="common">Entomopathogenic nematode worm</name>
    <dbReference type="NCBI Taxonomy" id="37862"/>
    <lineage>
        <taxon>Eukaryota</taxon>
        <taxon>Metazoa</taxon>
        <taxon>Ecdysozoa</taxon>
        <taxon>Nematoda</taxon>
        <taxon>Chromadorea</taxon>
        <taxon>Rhabditida</taxon>
        <taxon>Rhabditina</taxon>
        <taxon>Rhabditomorpha</taxon>
        <taxon>Strongyloidea</taxon>
        <taxon>Heterorhabditidae</taxon>
        <taxon>Heterorhabditis</taxon>
    </lineage>
</organism>
<name>A0A1I7WZM4_HETBA</name>